<proteinExistence type="predicted"/>
<evidence type="ECO:0000256" key="5">
    <source>
        <dbReference type="SAM" id="MobiDB-lite"/>
    </source>
</evidence>
<dbReference type="AlphaFoldDB" id="A0AA35JZK9"/>
<dbReference type="Proteomes" id="UP001178461">
    <property type="component" value="Chromosome 2"/>
</dbReference>
<evidence type="ECO:0000259" key="6">
    <source>
        <dbReference type="PROSITE" id="PS50157"/>
    </source>
</evidence>
<evidence type="ECO:0000256" key="1">
    <source>
        <dbReference type="ARBA" id="ARBA00022723"/>
    </source>
</evidence>
<feature type="compositionally biased region" description="Polar residues" evidence="5">
    <location>
        <begin position="132"/>
        <end position="142"/>
    </location>
</feature>
<feature type="compositionally biased region" description="Basic and acidic residues" evidence="5">
    <location>
        <begin position="20"/>
        <end position="29"/>
    </location>
</feature>
<feature type="region of interest" description="Disordered" evidence="5">
    <location>
        <begin position="132"/>
        <end position="155"/>
    </location>
</feature>
<name>A0AA35JZK9_9SAUR</name>
<feature type="domain" description="C2H2-type" evidence="6">
    <location>
        <begin position="54"/>
        <end position="81"/>
    </location>
</feature>
<evidence type="ECO:0000256" key="3">
    <source>
        <dbReference type="ARBA" id="ARBA00022833"/>
    </source>
</evidence>
<accession>A0AA35JZK9</accession>
<organism evidence="7 8">
    <name type="scientific">Podarcis lilfordi</name>
    <name type="common">Lilford's wall lizard</name>
    <dbReference type="NCBI Taxonomy" id="74358"/>
    <lineage>
        <taxon>Eukaryota</taxon>
        <taxon>Metazoa</taxon>
        <taxon>Chordata</taxon>
        <taxon>Craniata</taxon>
        <taxon>Vertebrata</taxon>
        <taxon>Euteleostomi</taxon>
        <taxon>Lepidosauria</taxon>
        <taxon>Squamata</taxon>
        <taxon>Bifurcata</taxon>
        <taxon>Unidentata</taxon>
        <taxon>Episquamata</taxon>
        <taxon>Laterata</taxon>
        <taxon>Lacertibaenia</taxon>
        <taxon>Lacertidae</taxon>
        <taxon>Podarcis</taxon>
    </lineage>
</organism>
<feature type="region of interest" description="Disordered" evidence="5">
    <location>
        <begin position="1"/>
        <end position="102"/>
    </location>
</feature>
<dbReference type="InterPro" id="IPR013087">
    <property type="entry name" value="Znf_C2H2_type"/>
</dbReference>
<dbReference type="GO" id="GO:0008270">
    <property type="term" value="F:zinc ion binding"/>
    <property type="evidence" value="ECO:0007669"/>
    <property type="project" value="UniProtKB-KW"/>
</dbReference>
<protein>
    <submittedName>
        <fullName evidence="7">Finger 239-like</fullName>
    </submittedName>
</protein>
<keyword evidence="2 4" id="KW-0863">Zinc-finger</keyword>
<evidence type="ECO:0000313" key="7">
    <source>
        <dbReference type="EMBL" id="CAI5768795.1"/>
    </source>
</evidence>
<keyword evidence="8" id="KW-1185">Reference proteome</keyword>
<dbReference type="EMBL" id="OX395127">
    <property type="protein sequence ID" value="CAI5768795.1"/>
    <property type="molecule type" value="Genomic_DNA"/>
</dbReference>
<dbReference type="InterPro" id="IPR036236">
    <property type="entry name" value="Znf_C2H2_sf"/>
</dbReference>
<evidence type="ECO:0000313" key="8">
    <source>
        <dbReference type="Proteomes" id="UP001178461"/>
    </source>
</evidence>
<feature type="compositionally biased region" description="Basic and acidic residues" evidence="5">
    <location>
        <begin position="36"/>
        <end position="63"/>
    </location>
</feature>
<gene>
    <name evidence="7" type="ORF">PODLI_1B030341</name>
</gene>
<keyword evidence="3" id="KW-0862">Zinc</keyword>
<reference evidence="7" key="1">
    <citation type="submission" date="2022-12" db="EMBL/GenBank/DDBJ databases">
        <authorList>
            <person name="Alioto T."/>
            <person name="Alioto T."/>
            <person name="Gomez Garrido J."/>
        </authorList>
    </citation>
    <scope>NUCLEOTIDE SEQUENCE</scope>
</reference>
<feature type="compositionally biased region" description="Basic residues" evidence="5">
    <location>
        <begin position="73"/>
        <end position="84"/>
    </location>
</feature>
<evidence type="ECO:0000256" key="2">
    <source>
        <dbReference type="ARBA" id="ARBA00022771"/>
    </source>
</evidence>
<keyword evidence="1" id="KW-0479">Metal-binding</keyword>
<evidence type="ECO:0000256" key="4">
    <source>
        <dbReference type="PROSITE-ProRule" id="PRU00042"/>
    </source>
</evidence>
<dbReference type="SUPFAM" id="SSF57667">
    <property type="entry name" value="beta-beta-alpha zinc fingers"/>
    <property type="match status" value="1"/>
</dbReference>
<dbReference type="PROSITE" id="PS50157">
    <property type="entry name" value="ZINC_FINGER_C2H2_2"/>
    <property type="match status" value="1"/>
</dbReference>
<dbReference type="FunFam" id="3.30.160.60:FF:002343">
    <property type="entry name" value="Zinc finger protein 33A"/>
    <property type="match status" value="1"/>
</dbReference>
<dbReference type="Gene3D" id="3.30.160.60">
    <property type="entry name" value="Classic Zinc Finger"/>
    <property type="match status" value="1"/>
</dbReference>
<sequence>MKKSAPSPDPNPKAPLILQDHPKWKEKGKCVMSKKTFRDDLNGHHQTHQEEKPHNGTECRKSFSDNGDLGPHQRTHTDRHRGGRRGGGGSGDGKVTSSPFLGKLGGVWLTREASAAEGASCCDGSRSLLWSRSQSAEQSGRLSSVRPEQQERGIN</sequence>